<dbReference type="AlphaFoldDB" id="A0A429XDU0"/>
<dbReference type="GO" id="GO:0016020">
    <property type="term" value="C:membrane"/>
    <property type="evidence" value="ECO:0007669"/>
    <property type="project" value="UniProtKB-SubCell"/>
</dbReference>
<feature type="transmembrane region" description="Helical" evidence="7">
    <location>
        <begin position="226"/>
        <end position="249"/>
    </location>
</feature>
<dbReference type="EMBL" id="QYTW02000001">
    <property type="protein sequence ID" value="RST61618.1"/>
    <property type="molecule type" value="Genomic_DNA"/>
</dbReference>
<evidence type="ECO:0000313" key="8">
    <source>
        <dbReference type="EMBL" id="RST61618.1"/>
    </source>
</evidence>
<feature type="transmembrane region" description="Helical" evidence="7">
    <location>
        <begin position="255"/>
        <end position="275"/>
    </location>
</feature>
<feature type="transmembrane region" description="Helical" evidence="7">
    <location>
        <begin position="100"/>
        <end position="122"/>
    </location>
</feature>
<comment type="subcellular location">
    <subcellularLocation>
        <location evidence="1">Membrane</location>
        <topology evidence="1">Multi-pass membrane protein</topology>
    </subcellularLocation>
</comment>
<feature type="transmembrane region" description="Helical" evidence="7">
    <location>
        <begin position="6"/>
        <end position="23"/>
    </location>
</feature>
<evidence type="ECO:0000313" key="9">
    <source>
        <dbReference type="Proteomes" id="UP000287296"/>
    </source>
</evidence>
<evidence type="ECO:0000256" key="7">
    <source>
        <dbReference type="SAM" id="Phobius"/>
    </source>
</evidence>
<dbReference type="InterPro" id="IPR004776">
    <property type="entry name" value="Mem_transp_PIN-like"/>
</dbReference>
<dbReference type="PANTHER" id="PTHR36838">
    <property type="entry name" value="AUXIN EFFLUX CARRIER FAMILY PROTEIN"/>
    <property type="match status" value="1"/>
</dbReference>
<organism evidence="8 9">
    <name type="scientific">Siminovitchia terrae</name>
    <name type="common">Bacillus terrae</name>
    <dbReference type="NCBI Taxonomy" id="1914933"/>
    <lineage>
        <taxon>Bacteria</taxon>
        <taxon>Bacillati</taxon>
        <taxon>Bacillota</taxon>
        <taxon>Bacilli</taxon>
        <taxon>Bacillales</taxon>
        <taxon>Bacillaceae</taxon>
        <taxon>Siminovitchia</taxon>
    </lineage>
</organism>
<proteinExistence type="predicted"/>
<evidence type="ECO:0000256" key="6">
    <source>
        <dbReference type="ARBA" id="ARBA00023136"/>
    </source>
</evidence>
<feature type="transmembrane region" description="Helical" evidence="7">
    <location>
        <begin position="35"/>
        <end position="55"/>
    </location>
</feature>
<feature type="transmembrane region" description="Helical" evidence="7">
    <location>
        <begin position="162"/>
        <end position="182"/>
    </location>
</feature>
<comment type="caution">
    <text evidence="8">The sequence shown here is derived from an EMBL/GenBank/DDBJ whole genome shotgun (WGS) entry which is preliminary data.</text>
</comment>
<dbReference type="PANTHER" id="PTHR36838:SF1">
    <property type="entry name" value="SLR1864 PROTEIN"/>
    <property type="match status" value="1"/>
</dbReference>
<dbReference type="GO" id="GO:0055085">
    <property type="term" value="P:transmembrane transport"/>
    <property type="evidence" value="ECO:0007669"/>
    <property type="project" value="InterPro"/>
</dbReference>
<name>A0A429XDU0_SIMTE</name>
<dbReference type="OrthoDB" id="9798064at2"/>
<accession>A0A429XDU0</accession>
<evidence type="ECO:0000256" key="3">
    <source>
        <dbReference type="ARBA" id="ARBA00022475"/>
    </source>
</evidence>
<gene>
    <name evidence="8" type="ORF">D5F11_001710</name>
</gene>
<dbReference type="RefSeq" id="WP_120115787.1">
    <property type="nucleotide sequence ID" value="NZ_QYTW02000001.1"/>
</dbReference>
<keyword evidence="4 7" id="KW-0812">Transmembrane</keyword>
<reference evidence="8 9" key="1">
    <citation type="submission" date="2018-12" db="EMBL/GenBank/DDBJ databases">
        <authorList>
            <person name="Sun L."/>
            <person name="Chen Z."/>
        </authorList>
    </citation>
    <scope>NUCLEOTIDE SEQUENCE [LARGE SCALE GENOMIC DNA]</scope>
    <source>
        <strain evidence="8 9">LMG 29736</strain>
    </source>
</reference>
<evidence type="ECO:0000256" key="2">
    <source>
        <dbReference type="ARBA" id="ARBA00022448"/>
    </source>
</evidence>
<keyword evidence="5 7" id="KW-1133">Transmembrane helix</keyword>
<evidence type="ECO:0000256" key="1">
    <source>
        <dbReference type="ARBA" id="ARBA00004141"/>
    </source>
</evidence>
<evidence type="ECO:0000256" key="4">
    <source>
        <dbReference type="ARBA" id="ARBA00022692"/>
    </source>
</evidence>
<evidence type="ECO:0000256" key="5">
    <source>
        <dbReference type="ARBA" id="ARBA00022989"/>
    </source>
</evidence>
<keyword evidence="6 7" id="KW-0472">Membrane</keyword>
<feature type="transmembrane region" description="Helical" evidence="7">
    <location>
        <begin position="67"/>
        <end position="88"/>
    </location>
</feature>
<feature type="transmembrane region" description="Helical" evidence="7">
    <location>
        <begin position="128"/>
        <end position="150"/>
    </location>
</feature>
<sequence length="317" mass="35282">MISSGVFFQEMLTLYCIALLGWAARKRNILGKESISVLTQVLLYITLPALILHSLNIKLSLGFIKDFIWLVAMSAYVCIVSAIFAAYFSKKARLPTKQKSVYESLMIFGNQGYIGYAVSFILLEEKGIIYLTIFNICYLVFIWAYGIHLFTRKKGEINWQAILVNPGIVSTVVGLILLFLPFKWPIFLAGTLESVGEMTVPLSMILVGALVANVKMKTFFLSLKNGYLWTSSLLRLLFFPLLLLPFAVLSIPFPVLLIAFIVSGMPSAPTICIYVQKYGGDSLFASLGVLLTTALSIITIPLIYLFITHTFPVLASR</sequence>
<dbReference type="Proteomes" id="UP000287296">
    <property type="component" value="Unassembled WGS sequence"/>
</dbReference>
<feature type="transmembrane region" description="Helical" evidence="7">
    <location>
        <begin position="194"/>
        <end position="214"/>
    </location>
</feature>
<protein>
    <submittedName>
        <fullName evidence="8">AEC family transporter</fullName>
    </submittedName>
</protein>
<keyword evidence="2" id="KW-0813">Transport</keyword>
<dbReference type="Pfam" id="PF03547">
    <property type="entry name" value="Mem_trans"/>
    <property type="match status" value="1"/>
</dbReference>
<feature type="transmembrane region" description="Helical" evidence="7">
    <location>
        <begin position="287"/>
        <end position="307"/>
    </location>
</feature>
<keyword evidence="3" id="KW-1003">Cell membrane</keyword>